<gene>
    <name evidence="2" type="ORF">SAMN07250955_10759</name>
</gene>
<dbReference type="AlphaFoldDB" id="A0A212RCA0"/>
<dbReference type="RefSeq" id="WP_088561634.1">
    <property type="nucleotide sequence ID" value="NZ_FYEH01000007.1"/>
</dbReference>
<feature type="compositionally biased region" description="Basic and acidic residues" evidence="1">
    <location>
        <begin position="130"/>
        <end position="143"/>
    </location>
</feature>
<name>A0A212RCA0_9PROT</name>
<feature type="region of interest" description="Disordered" evidence="1">
    <location>
        <begin position="111"/>
        <end position="143"/>
    </location>
</feature>
<evidence type="ECO:0000313" key="3">
    <source>
        <dbReference type="Proteomes" id="UP000197065"/>
    </source>
</evidence>
<proteinExistence type="predicted"/>
<evidence type="ECO:0000256" key="1">
    <source>
        <dbReference type="SAM" id="MobiDB-lite"/>
    </source>
</evidence>
<sequence>MFADRRAAKPSNEPSPFVAYTTRHENPELLEALHEKLKAELDPNGAIESHLVWAITMSFWRAERAARLERAVFDERHPTTEAIEAAAHYANSQREATRDMLDLLDRHCRSPGRLAGPHRWRGGLGWPANDRGKDRDDPAATVG</sequence>
<accession>A0A212RCA0</accession>
<evidence type="ECO:0000313" key="2">
    <source>
        <dbReference type="EMBL" id="SNB69827.1"/>
    </source>
</evidence>
<organism evidence="2 3">
    <name type="scientific">Arboricoccus pini</name>
    <dbReference type="NCBI Taxonomy" id="1963835"/>
    <lineage>
        <taxon>Bacteria</taxon>
        <taxon>Pseudomonadati</taxon>
        <taxon>Pseudomonadota</taxon>
        <taxon>Alphaproteobacteria</taxon>
        <taxon>Geminicoccales</taxon>
        <taxon>Geminicoccaceae</taxon>
        <taxon>Arboricoccus</taxon>
    </lineage>
</organism>
<dbReference type="Proteomes" id="UP000197065">
    <property type="component" value="Unassembled WGS sequence"/>
</dbReference>
<keyword evidence="3" id="KW-1185">Reference proteome</keyword>
<protein>
    <submittedName>
        <fullName evidence="2">Uncharacterized protein</fullName>
    </submittedName>
</protein>
<dbReference type="EMBL" id="FYEH01000007">
    <property type="protein sequence ID" value="SNB69827.1"/>
    <property type="molecule type" value="Genomic_DNA"/>
</dbReference>
<reference evidence="2 3" key="1">
    <citation type="submission" date="2017-06" db="EMBL/GenBank/DDBJ databases">
        <authorList>
            <person name="Kim H.J."/>
            <person name="Triplett B.A."/>
        </authorList>
    </citation>
    <scope>NUCLEOTIDE SEQUENCE [LARGE SCALE GENOMIC DNA]</scope>
    <source>
        <strain evidence="2 3">B29T1</strain>
    </source>
</reference>